<dbReference type="Pfam" id="PF07727">
    <property type="entry name" value="RVT_2"/>
    <property type="match status" value="1"/>
</dbReference>
<feature type="domain" description="Reverse transcriptase Ty1/copia-type" evidence="1">
    <location>
        <begin position="2"/>
        <end position="46"/>
    </location>
</feature>
<dbReference type="SUPFAM" id="SSF56672">
    <property type="entry name" value="DNA/RNA polymerases"/>
    <property type="match status" value="1"/>
</dbReference>
<feature type="non-terminal residue" evidence="2">
    <location>
        <position position="1"/>
    </location>
</feature>
<proteinExistence type="predicted"/>
<reference evidence="2" key="2">
    <citation type="journal article" date="2024" name="Plant">
        <title>Genomic evolution and insights into agronomic trait innovations of Sesamum species.</title>
        <authorList>
            <person name="Miao H."/>
            <person name="Wang L."/>
            <person name="Qu L."/>
            <person name="Liu H."/>
            <person name="Sun Y."/>
            <person name="Le M."/>
            <person name="Wang Q."/>
            <person name="Wei S."/>
            <person name="Zheng Y."/>
            <person name="Lin W."/>
            <person name="Duan Y."/>
            <person name="Cao H."/>
            <person name="Xiong S."/>
            <person name="Wang X."/>
            <person name="Wei L."/>
            <person name="Li C."/>
            <person name="Ma Q."/>
            <person name="Ju M."/>
            <person name="Zhao R."/>
            <person name="Li G."/>
            <person name="Mu C."/>
            <person name="Tian Q."/>
            <person name="Mei H."/>
            <person name="Zhang T."/>
            <person name="Gao T."/>
            <person name="Zhang H."/>
        </authorList>
    </citation>
    <scope>NUCLEOTIDE SEQUENCE</scope>
    <source>
        <strain evidence="2">G01</strain>
    </source>
</reference>
<dbReference type="AlphaFoldDB" id="A0AAW2K174"/>
<evidence type="ECO:0000259" key="1">
    <source>
        <dbReference type="Pfam" id="PF07727"/>
    </source>
</evidence>
<accession>A0AAW2K174</accession>
<dbReference type="EMBL" id="JACGWK010000400">
    <property type="protein sequence ID" value="KAL0300078.1"/>
    <property type="molecule type" value="Genomic_DNA"/>
</dbReference>
<organism evidence="2">
    <name type="scientific">Sesamum angustifolium</name>
    <dbReference type="NCBI Taxonomy" id="2727405"/>
    <lineage>
        <taxon>Eukaryota</taxon>
        <taxon>Viridiplantae</taxon>
        <taxon>Streptophyta</taxon>
        <taxon>Embryophyta</taxon>
        <taxon>Tracheophyta</taxon>
        <taxon>Spermatophyta</taxon>
        <taxon>Magnoliopsida</taxon>
        <taxon>eudicotyledons</taxon>
        <taxon>Gunneridae</taxon>
        <taxon>Pentapetalae</taxon>
        <taxon>asterids</taxon>
        <taxon>lamiids</taxon>
        <taxon>Lamiales</taxon>
        <taxon>Pedaliaceae</taxon>
        <taxon>Sesamum</taxon>
    </lineage>
</organism>
<dbReference type="InterPro" id="IPR043502">
    <property type="entry name" value="DNA/RNA_pol_sf"/>
</dbReference>
<comment type="caution">
    <text evidence="2">The sequence shown here is derived from an EMBL/GenBank/DDBJ whole genome shotgun (WGS) entry which is preliminary data.</text>
</comment>
<gene>
    <name evidence="2" type="ORF">Sangu_3140500</name>
</gene>
<sequence>FDANNAFLHGFLDEDVYMEPPQGFVGAAPGQVCKLQKSLYGLKQASLYVDDILLTSNSESALHAVKDYLDNLFTIKDLGQANFLKLLALLTGMSPYMFFVTSRGLPPSLFFSSASSSQLTAYSDASWASCLDSRRSIIGSLSTSPRIRIPRAHQTPRHRLSSGARSVQA</sequence>
<protein>
    <submittedName>
        <fullName evidence="2">Retrovirus-related Pol polyprotein from transposon TNT 1-94</fullName>
    </submittedName>
</protein>
<evidence type="ECO:0000313" key="2">
    <source>
        <dbReference type="EMBL" id="KAL0300078.1"/>
    </source>
</evidence>
<reference evidence="2" key="1">
    <citation type="submission" date="2020-06" db="EMBL/GenBank/DDBJ databases">
        <authorList>
            <person name="Li T."/>
            <person name="Hu X."/>
            <person name="Zhang T."/>
            <person name="Song X."/>
            <person name="Zhang H."/>
            <person name="Dai N."/>
            <person name="Sheng W."/>
            <person name="Hou X."/>
            <person name="Wei L."/>
        </authorList>
    </citation>
    <scope>NUCLEOTIDE SEQUENCE</scope>
    <source>
        <strain evidence="2">G01</strain>
        <tissue evidence="2">Leaf</tissue>
    </source>
</reference>
<dbReference type="InterPro" id="IPR013103">
    <property type="entry name" value="RVT_2"/>
</dbReference>
<name>A0AAW2K174_9LAMI</name>